<evidence type="ECO:0000313" key="2">
    <source>
        <dbReference type="EMBL" id="AGZ42944.1"/>
    </source>
</evidence>
<feature type="region of interest" description="Disordered" evidence="1">
    <location>
        <begin position="1"/>
        <end position="67"/>
    </location>
</feature>
<name>U5W1C4_9ACTN</name>
<accession>U5W1C4</accession>
<gene>
    <name evidence="2" type="ORF">AFR_23370</name>
</gene>
<organism evidence="2 3">
    <name type="scientific">Actinoplanes friuliensis DSM 7358</name>
    <dbReference type="NCBI Taxonomy" id="1246995"/>
    <lineage>
        <taxon>Bacteria</taxon>
        <taxon>Bacillati</taxon>
        <taxon>Actinomycetota</taxon>
        <taxon>Actinomycetes</taxon>
        <taxon>Micromonosporales</taxon>
        <taxon>Micromonosporaceae</taxon>
        <taxon>Actinoplanes</taxon>
    </lineage>
</organism>
<dbReference type="PATRIC" id="fig|1246995.3.peg.4736"/>
<feature type="compositionally biased region" description="Polar residues" evidence="1">
    <location>
        <begin position="11"/>
        <end position="29"/>
    </location>
</feature>
<reference evidence="2 3" key="1">
    <citation type="journal article" date="2014" name="J. Biotechnol.">
        <title>Complete genome sequence of the actinobacterium Actinoplanes friuliensis HAG 010964, producer of the lipopeptide antibiotic friulimycin.</title>
        <authorList>
            <person name="Ruckert C."/>
            <person name="Szczepanowski R."/>
            <person name="Albersmeier A."/>
            <person name="Goesmann A."/>
            <person name="Fischer N."/>
            <person name="Steinkamper A."/>
            <person name="Puhler A."/>
            <person name="Biener R."/>
            <person name="Schwartz D."/>
            <person name="Kalinowski J."/>
        </authorList>
    </citation>
    <scope>NUCLEOTIDE SEQUENCE [LARGE SCALE GENOMIC DNA]</scope>
    <source>
        <strain evidence="2 3">DSM 7358</strain>
    </source>
</reference>
<dbReference type="HOGENOM" id="CLU_2893746_0_0_11"/>
<evidence type="ECO:0000256" key="1">
    <source>
        <dbReference type="SAM" id="MobiDB-lite"/>
    </source>
</evidence>
<dbReference type="Proteomes" id="UP000017746">
    <property type="component" value="Chromosome"/>
</dbReference>
<dbReference type="KEGG" id="afs:AFR_23370"/>
<feature type="compositionally biased region" description="Polar residues" evidence="1">
    <location>
        <begin position="37"/>
        <end position="48"/>
    </location>
</feature>
<dbReference type="AlphaFoldDB" id="U5W1C4"/>
<evidence type="ECO:0000313" key="3">
    <source>
        <dbReference type="Proteomes" id="UP000017746"/>
    </source>
</evidence>
<keyword evidence="3" id="KW-1185">Reference proteome</keyword>
<proteinExistence type="predicted"/>
<dbReference type="RefSeq" id="WP_023363508.1">
    <property type="nucleotide sequence ID" value="NC_022657.1"/>
</dbReference>
<dbReference type="EMBL" id="CP006272">
    <property type="protein sequence ID" value="AGZ42944.1"/>
    <property type="molecule type" value="Genomic_DNA"/>
</dbReference>
<protein>
    <submittedName>
        <fullName evidence="2">Uncharacterized protein</fullName>
    </submittedName>
</protein>
<dbReference type="OrthoDB" id="3298189at2"/>
<sequence length="67" mass="6945">MSSDDKVVRNAGSSADQHITGSPETGSFTTDEKPTGDTPSHGSSNAGINETRANRPENMGVVEEDPA</sequence>